<organism evidence="2 3">
    <name type="scientific">Tistlia consotensis USBA 355</name>
    <dbReference type="NCBI Taxonomy" id="560819"/>
    <lineage>
        <taxon>Bacteria</taxon>
        <taxon>Pseudomonadati</taxon>
        <taxon>Pseudomonadota</taxon>
        <taxon>Alphaproteobacteria</taxon>
        <taxon>Rhodospirillales</taxon>
        <taxon>Rhodovibrionaceae</taxon>
        <taxon>Tistlia</taxon>
    </lineage>
</organism>
<feature type="signal peptide" evidence="1">
    <location>
        <begin position="1"/>
        <end position="30"/>
    </location>
</feature>
<reference evidence="2 3" key="1">
    <citation type="submission" date="2017-04" db="EMBL/GenBank/DDBJ databases">
        <authorList>
            <person name="Afonso C.L."/>
            <person name="Miller P.J."/>
            <person name="Scott M.A."/>
            <person name="Spackman E."/>
            <person name="Goraichik I."/>
            <person name="Dimitrov K.M."/>
            <person name="Suarez D.L."/>
            <person name="Swayne D.E."/>
        </authorList>
    </citation>
    <scope>NUCLEOTIDE SEQUENCE [LARGE SCALE GENOMIC DNA]</scope>
    <source>
        <strain evidence="2 3">USBA 355</strain>
    </source>
</reference>
<name>A0A1Y6B5G0_9PROT</name>
<protein>
    <recommendedName>
        <fullName evidence="4">Outer membrane lipoprotein-sorting protein</fullName>
    </recommendedName>
</protein>
<proteinExistence type="predicted"/>
<evidence type="ECO:0000313" key="3">
    <source>
        <dbReference type="Proteomes" id="UP000192917"/>
    </source>
</evidence>
<sequence>MAFRAPARPLLAALLLAAAALAGSVLSAVAWPDRAAAQDLKLPAPGTAVEFDNGSVYRAFATVGDQVFVVETTGDGRTVVHVMRYGRFDSLIFRNPSRSEIYFTKGSVEDLLGATPDKPLEIAYEVYVDNRLTSRVNGVALRGQVTPVEVAGTKLPTRPLSLQLSYYDPDGNFQQSVKLTRYFSEALGLPLRIEYENATSGEKFTITAKKVIEGTH</sequence>
<keyword evidence="3" id="KW-1185">Reference proteome</keyword>
<dbReference type="STRING" id="560819.SAMN05428998_101567"/>
<evidence type="ECO:0000313" key="2">
    <source>
        <dbReference type="EMBL" id="SME93248.1"/>
    </source>
</evidence>
<dbReference type="AlphaFoldDB" id="A0A1Y6B5G0"/>
<evidence type="ECO:0008006" key="4">
    <source>
        <dbReference type="Google" id="ProtNLM"/>
    </source>
</evidence>
<dbReference type="Proteomes" id="UP000192917">
    <property type="component" value="Unassembled WGS sequence"/>
</dbReference>
<accession>A0A1Y6B5G0</accession>
<feature type="chain" id="PRO_5012079787" description="Outer membrane lipoprotein-sorting protein" evidence="1">
    <location>
        <begin position="31"/>
        <end position="216"/>
    </location>
</feature>
<dbReference type="RefSeq" id="WP_085120895.1">
    <property type="nucleotide sequence ID" value="NZ_FWZX01000001.1"/>
</dbReference>
<keyword evidence="1" id="KW-0732">Signal</keyword>
<evidence type="ECO:0000256" key="1">
    <source>
        <dbReference type="SAM" id="SignalP"/>
    </source>
</evidence>
<gene>
    <name evidence="2" type="ORF">SAMN05428998_101567</name>
</gene>
<dbReference type="EMBL" id="FWZX01000001">
    <property type="protein sequence ID" value="SME93248.1"/>
    <property type="molecule type" value="Genomic_DNA"/>
</dbReference>